<dbReference type="GO" id="GO:0006412">
    <property type="term" value="P:translation"/>
    <property type="evidence" value="ECO:0007669"/>
    <property type="project" value="InterPro"/>
</dbReference>
<sequence length="313" mass="34775">MSQRALNTSVRTLAAKIAKPQWICQRCLATQSQPAGKTDYRKLAPAELLSKPLPQARIPDHYLQHVNAETLPIGEQEQWEKVTPHKKTVGVVVSHGKMDKTVRVRVAGQRWNTSIKKYYRADQNHLVHDPNNSLLTGDVVELHRLRVSTQIQHVVSKIVSPFGSSIESRPPIPSPEERLAAYKQKRFVKLERRDLRRQAADGVEDAIQRLREMGLDPGAGAKAGVGRRENVPRLLRAERTPKSGAVLGEKGQKLPEGVLPGGLHETGKVNDRSSHNAQKAAKFEGKAKENLVEADIKTDELARKDLASDSALR</sequence>
<comment type="similarity">
    <text evidence="1">Belongs to the universal ribosomal protein uS17 family.</text>
</comment>
<dbReference type="Pfam" id="PF00366">
    <property type="entry name" value="Ribosomal_S17"/>
    <property type="match status" value="1"/>
</dbReference>
<dbReference type="InterPro" id="IPR000266">
    <property type="entry name" value="Ribosomal_uS17"/>
</dbReference>
<dbReference type="GO" id="GO:1990904">
    <property type="term" value="C:ribonucleoprotein complex"/>
    <property type="evidence" value="ECO:0007669"/>
    <property type="project" value="UniProtKB-KW"/>
</dbReference>
<feature type="compositionally biased region" description="Basic and acidic residues" evidence="4">
    <location>
        <begin position="265"/>
        <end position="274"/>
    </location>
</feature>
<name>A0A9Q9B2J2_9PEZI</name>
<evidence type="ECO:0000256" key="3">
    <source>
        <dbReference type="ARBA" id="ARBA00023274"/>
    </source>
</evidence>
<dbReference type="EMBL" id="CP099425">
    <property type="protein sequence ID" value="USW56383.1"/>
    <property type="molecule type" value="Genomic_DNA"/>
</dbReference>
<evidence type="ECO:0000313" key="5">
    <source>
        <dbReference type="EMBL" id="USW56383.1"/>
    </source>
</evidence>
<gene>
    <name evidence="5" type="ORF">Slin15195_G097020</name>
</gene>
<reference evidence="5" key="1">
    <citation type="submission" date="2022-06" db="EMBL/GenBank/DDBJ databases">
        <title>Complete genome sequences of two strains of the flax pathogen Septoria linicola.</title>
        <authorList>
            <person name="Lapalu N."/>
            <person name="Simon A."/>
            <person name="Demenou B."/>
            <person name="Paumier D."/>
            <person name="Guillot M.-P."/>
            <person name="Gout L."/>
            <person name="Valade R."/>
        </authorList>
    </citation>
    <scope>NUCLEOTIDE SEQUENCE</scope>
    <source>
        <strain evidence="5">SE15195</strain>
    </source>
</reference>
<dbReference type="Proteomes" id="UP001056384">
    <property type="component" value="Chromosome 8"/>
</dbReference>
<accession>A0A9Q9B2J2</accession>
<evidence type="ECO:0000256" key="4">
    <source>
        <dbReference type="SAM" id="MobiDB-lite"/>
    </source>
</evidence>
<organism evidence="5 6">
    <name type="scientific">Septoria linicola</name>
    <dbReference type="NCBI Taxonomy" id="215465"/>
    <lineage>
        <taxon>Eukaryota</taxon>
        <taxon>Fungi</taxon>
        <taxon>Dikarya</taxon>
        <taxon>Ascomycota</taxon>
        <taxon>Pezizomycotina</taxon>
        <taxon>Dothideomycetes</taxon>
        <taxon>Dothideomycetidae</taxon>
        <taxon>Mycosphaerellales</taxon>
        <taxon>Mycosphaerellaceae</taxon>
        <taxon>Septoria</taxon>
    </lineage>
</organism>
<feature type="region of interest" description="Disordered" evidence="4">
    <location>
        <begin position="237"/>
        <end position="288"/>
    </location>
</feature>
<keyword evidence="2 5" id="KW-0689">Ribosomal protein</keyword>
<dbReference type="GO" id="GO:0003735">
    <property type="term" value="F:structural constituent of ribosome"/>
    <property type="evidence" value="ECO:0007669"/>
    <property type="project" value="InterPro"/>
</dbReference>
<dbReference type="InterPro" id="IPR012340">
    <property type="entry name" value="NA-bd_OB-fold"/>
</dbReference>
<protein>
    <submittedName>
        <fullName evidence="5">Ribosomal protein S17/S11</fullName>
    </submittedName>
</protein>
<proteinExistence type="inferred from homology"/>
<keyword evidence="6" id="KW-1185">Reference proteome</keyword>
<evidence type="ECO:0000256" key="2">
    <source>
        <dbReference type="ARBA" id="ARBA00022980"/>
    </source>
</evidence>
<dbReference type="OrthoDB" id="274752at2759"/>
<dbReference type="Gene3D" id="2.40.50.140">
    <property type="entry name" value="Nucleic acid-binding proteins"/>
    <property type="match status" value="1"/>
</dbReference>
<evidence type="ECO:0000313" key="6">
    <source>
        <dbReference type="Proteomes" id="UP001056384"/>
    </source>
</evidence>
<evidence type="ECO:0000256" key="1">
    <source>
        <dbReference type="ARBA" id="ARBA00010254"/>
    </source>
</evidence>
<dbReference type="GO" id="GO:0005840">
    <property type="term" value="C:ribosome"/>
    <property type="evidence" value="ECO:0007669"/>
    <property type="project" value="UniProtKB-KW"/>
</dbReference>
<dbReference type="AlphaFoldDB" id="A0A9Q9B2J2"/>
<keyword evidence="3" id="KW-0687">Ribonucleoprotein</keyword>
<dbReference type="SUPFAM" id="SSF50249">
    <property type="entry name" value="Nucleic acid-binding proteins"/>
    <property type="match status" value="1"/>
</dbReference>